<name>A0A0X3NVN9_SCHSO</name>
<evidence type="ECO:0000313" key="1">
    <source>
        <dbReference type="EMBL" id="JAP43628.1"/>
    </source>
</evidence>
<gene>
    <name evidence="1" type="primary">CFDP2</name>
    <name evidence="1" type="ORF">TR125115</name>
</gene>
<dbReference type="AlphaFoldDB" id="A0A0X3NVN9"/>
<accession>A0A0X3NVN9</accession>
<organism evidence="1">
    <name type="scientific">Schistocephalus solidus</name>
    <name type="common">Tapeworm</name>
    <dbReference type="NCBI Taxonomy" id="70667"/>
    <lineage>
        <taxon>Eukaryota</taxon>
        <taxon>Metazoa</taxon>
        <taxon>Spiralia</taxon>
        <taxon>Lophotrochozoa</taxon>
        <taxon>Platyhelminthes</taxon>
        <taxon>Cestoda</taxon>
        <taxon>Eucestoda</taxon>
        <taxon>Diphyllobothriidea</taxon>
        <taxon>Diphyllobothriidae</taxon>
        <taxon>Schistocephalus</taxon>
    </lineage>
</organism>
<proteinExistence type="predicted"/>
<reference evidence="1" key="1">
    <citation type="submission" date="2016-01" db="EMBL/GenBank/DDBJ databases">
        <title>Reference transcriptome for the parasite Schistocephalus solidus: insights into the molecular evolution of parasitism.</title>
        <authorList>
            <person name="Hebert F.O."/>
            <person name="Grambauer S."/>
            <person name="Barber I."/>
            <person name="Landry C.R."/>
            <person name="Aubin-Horth N."/>
        </authorList>
    </citation>
    <scope>NUCLEOTIDE SEQUENCE</scope>
</reference>
<protein>
    <submittedName>
        <fullName evidence="1">Craniofacial development protein 2</fullName>
    </submittedName>
</protein>
<dbReference type="EMBL" id="GEEE01019597">
    <property type="protein sequence ID" value="JAP43628.1"/>
    <property type="molecule type" value="Transcribed_RNA"/>
</dbReference>
<sequence>MKPGCQFRYRPSRFLCEYRPLQAPCCCAASVLHRQLLTRKGDRTTGFLRHRGVPHVAFCVQMRGELSGVRERGHGQTRGRYQFRHHASICYCEPSCGNLNQLECSRSDSLYEHRLNTMSLDVCGGVGSACS</sequence>